<dbReference type="PANTHER" id="PTHR23226:SF416">
    <property type="entry name" value="FI01424P"/>
    <property type="match status" value="1"/>
</dbReference>
<sequence length="293" mass="32509">MCSPQFTQFASPLARAGFPPAAAAGSSREPRAAHPNLSRLHPCSCHGLRGLRERGTKGKEVEKTQRSGRGDGRGGAGGRGRTKADQAPTCGIIAPPHCAGERWGWSSAQISRGVPGLGFLGECLENESREDKCPRQNLVEEAILSSSMAQEGNGEEKPWRCCTRRGCKRSWRGSEGERASLGWKGGQRWSQSSELVLHEQVHDGEKPHTCVECGKSFSLRSNLIRHQRTHTGERPYECGECGKGFRIKSDLLQHYRIHREERPFQCPSCGKGFYSIPHWRRHFGHRSGYSHSL</sequence>
<evidence type="ECO:0000256" key="9">
    <source>
        <dbReference type="SAM" id="MobiDB-lite"/>
    </source>
</evidence>
<evidence type="ECO:0000256" key="1">
    <source>
        <dbReference type="ARBA" id="ARBA00004123"/>
    </source>
</evidence>
<dbReference type="FunFam" id="3.30.160.60:FF:002343">
    <property type="entry name" value="Zinc finger protein 33A"/>
    <property type="match status" value="1"/>
</dbReference>
<keyword evidence="7" id="KW-0539">Nucleus</keyword>
<reference evidence="11" key="2">
    <citation type="submission" date="2025-09" db="UniProtKB">
        <authorList>
            <consortium name="Ensembl"/>
        </authorList>
    </citation>
    <scope>IDENTIFICATION</scope>
</reference>
<evidence type="ECO:0000256" key="8">
    <source>
        <dbReference type="PROSITE-ProRule" id="PRU00042"/>
    </source>
</evidence>
<comment type="similarity">
    <text evidence="2">Belongs to the krueppel C2H2-type zinc-finger protein family.</text>
</comment>
<keyword evidence="4" id="KW-0677">Repeat</keyword>
<keyword evidence="12" id="KW-1185">Reference proteome</keyword>
<evidence type="ECO:0000256" key="7">
    <source>
        <dbReference type="ARBA" id="ARBA00023242"/>
    </source>
</evidence>
<name>A0A8C5NQG8_JUNHY</name>
<evidence type="ECO:0000313" key="11">
    <source>
        <dbReference type="Ensembl" id="ENSJHYP00000017133.1"/>
    </source>
</evidence>
<dbReference type="Gene3D" id="3.30.160.60">
    <property type="entry name" value="Classic Zinc Finger"/>
    <property type="match status" value="3"/>
</dbReference>
<evidence type="ECO:0000313" key="12">
    <source>
        <dbReference type="Proteomes" id="UP000694408"/>
    </source>
</evidence>
<dbReference type="GO" id="GO:0000978">
    <property type="term" value="F:RNA polymerase II cis-regulatory region sequence-specific DNA binding"/>
    <property type="evidence" value="ECO:0007669"/>
    <property type="project" value="TreeGrafter"/>
</dbReference>
<evidence type="ECO:0000256" key="5">
    <source>
        <dbReference type="ARBA" id="ARBA00022771"/>
    </source>
</evidence>
<dbReference type="GO" id="GO:0008270">
    <property type="term" value="F:zinc ion binding"/>
    <property type="evidence" value="ECO:0007669"/>
    <property type="project" value="UniProtKB-KW"/>
</dbReference>
<evidence type="ECO:0000256" key="4">
    <source>
        <dbReference type="ARBA" id="ARBA00022737"/>
    </source>
</evidence>
<feature type="region of interest" description="Disordered" evidence="9">
    <location>
        <begin position="13"/>
        <end position="89"/>
    </location>
</feature>
<dbReference type="OMA" id="HCAGERW"/>
<dbReference type="GO" id="GO:0005634">
    <property type="term" value="C:nucleus"/>
    <property type="evidence" value="ECO:0007669"/>
    <property type="project" value="UniProtKB-SubCell"/>
</dbReference>
<evidence type="ECO:0000256" key="6">
    <source>
        <dbReference type="ARBA" id="ARBA00022833"/>
    </source>
</evidence>
<dbReference type="SUPFAM" id="SSF57667">
    <property type="entry name" value="beta-beta-alpha zinc fingers"/>
    <property type="match status" value="2"/>
</dbReference>
<reference evidence="11" key="1">
    <citation type="submission" date="2025-08" db="UniProtKB">
        <authorList>
            <consortium name="Ensembl"/>
        </authorList>
    </citation>
    <scope>IDENTIFICATION</scope>
</reference>
<dbReference type="Ensembl" id="ENSJHYT00000020659.1">
    <property type="protein sequence ID" value="ENSJHYP00000017133.1"/>
    <property type="gene ID" value="ENSJHYG00000013080.1"/>
</dbReference>
<dbReference type="InterPro" id="IPR036236">
    <property type="entry name" value="Znf_C2H2_sf"/>
</dbReference>
<dbReference type="GO" id="GO:0000981">
    <property type="term" value="F:DNA-binding transcription factor activity, RNA polymerase II-specific"/>
    <property type="evidence" value="ECO:0007669"/>
    <property type="project" value="TreeGrafter"/>
</dbReference>
<comment type="subcellular location">
    <subcellularLocation>
        <location evidence="1">Nucleus</location>
    </subcellularLocation>
</comment>
<dbReference type="SMART" id="SM00355">
    <property type="entry name" value="ZnF_C2H2"/>
    <property type="match status" value="3"/>
</dbReference>
<dbReference type="PROSITE" id="PS00028">
    <property type="entry name" value="ZINC_FINGER_C2H2_1"/>
    <property type="match status" value="2"/>
</dbReference>
<dbReference type="PROSITE" id="PS50157">
    <property type="entry name" value="ZINC_FINGER_C2H2_2"/>
    <property type="match status" value="3"/>
</dbReference>
<evidence type="ECO:0000256" key="3">
    <source>
        <dbReference type="ARBA" id="ARBA00022723"/>
    </source>
</evidence>
<dbReference type="Pfam" id="PF00096">
    <property type="entry name" value="zf-C2H2"/>
    <property type="match status" value="2"/>
</dbReference>
<feature type="compositionally biased region" description="Basic and acidic residues" evidence="9">
    <location>
        <begin position="50"/>
        <end position="72"/>
    </location>
</feature>
<feature type="domain" description="C2H2-type" evidence="10">
    <location>
        <begin position="208"/>
        <end position="235"/>
    </location>
</feature>
<evidence type="ECO:0000259" key="10">
    <source>
        <dbReference type="PROSITE" id="PS50157"/>
    </source>
</evidence>
<evidence type="ECO:0000256" key="2">
    <source>
        <dbReference type="ARBA" id="ARBA00006991"/>
    </source>
</evidence>
<feature type="domain" description="C2H2-type" evidence="10">
    <location>
        <begin position="236"/>
        <end position="263"/>
    </location>
</feature>
<feature type="domain" description="C2H2-type" evidence="10">
    <location>
        <begin position="264"/>
        <end position="293"/>
    </location>
</feature>
<protein>
    <recommendedName>
        <fullName evidence="10">C2H2-type domain-containing protein</fullName>
    </recommendedName>
</protein>
<keyword evidence="6" id="KW-0862">Zinc</keyword>
<dbReference type="Proteomes" id="UP000694408">
    <property type="component" value="Unplaced"/>
</dbReference>
<keyword evidence="5 8" id="KW-0863">Zinc-finger</keyword>
<feature type="compositionally biased region" description="Low complexity" evidence="9">
    <location>
        <begin position="14"/>
        <end position="27"/>
    </location>
</feature>
<organism evidence="11 12">
    <name type="scientific">Junco hyemalis</name>
    <name type="common">Dark-eyed junco</name>
    <dbReference type="NCBI Taxonomy" id="40217"/>
    <lineage>
        <taxon>Eukaryota</taxon>
        <taxon>Metazoa</taxon>
        <taxon>Chordata</taxon>
        <taxon>Craniata</taxon>
        <taxon>Vertebrata</taxon>
        <taxon>Euteleostomi</taxon>
        <taxon>Archelosauria</taxon>
        <taxon>Archosauria</taxon>
        <taxon>Dinosauria</taxon>
        <taxon>Saurischia</taxon>
        <taxon>Theropoda</taxon>
        <taxon>Coelurosauria</taxon>
        <taxon>Aves</taxon>
        <taxon>Neognathae</taxon>
        <taxon>Neoaves</taxon>
        <taxon>Telluraves</taxon>
        <taxon>Australaves</taxon>
        <taxon>Passeriformes</taxon>
        <taxon>Passerellidae</taxon>
        <taxon>Junco</taxon>
    </lineage>
</organism>
<accession>A0A8C5NQG8</accession>
<proteinExistence type="inferred from homology"/>
<keyword evidence="3" id="KW-0479">Metal-binding</keyword>
<dbReference type="InterPro" id="IPR013087">
    <property type="entry name" value="Znf_C2H2_type"/>
</dbReference>
<dbReference type="PANTHER" id="PTHR23226">
    <property type="entry name" value="ZINC FINGER AND SCAN DOMAIN-CONTAINING"/>
    <property type="match status" value="1"/>
</dbReference>
<dbReference type="AlphaFoldDB" id="A0A8C5NQG8"/>
<dbReference type="FunFam" id="3.30.160.60:FF:001158">
    <property type="entry name" value="zinc finger protein 22"/>
    <property type="match status" value="1"/>
</dbReference>